<keyword evidence="3" id="KW-1185">Reference proteome</keyword>
<evidence type="ECO:0000256" key="1">
    <source>
        <dbReference type="SAM" id="Phobius"/>
    </source>
</evidence>
<reference evidence="2 3" key="1">
    <citation type="journal article" date="2019" name="Int. J. Syst. Evol. Microbiol.">
        <title>The Global Catalogue of Microorganisms (GCM) 10K type strain sequencing project: providing services to taxonomists for standard genome sequencing and annotation.</title>
        <authorList>
            <consortium name="The Broad Institute Genomics Platform"/>
            <consortium name="The Broad Institute Genome Sequencing Center for Infectious Disease"/>
            <person name="Wu L."/>
            <person name="Ma J."/>
        </authorList>
    </citation>
    <scope>NUCLEOTIDE SEQUENCE [LARGE SCALE GENOMIC DNA]</scope>
    <source>
        <strain evidence="2 3">CGMCC 1.12859</strain>
    </source>
</reference>
<comment type="caution">
    <text evidence="2">The sequence shown here is derived from an EMBL/GenBank/DDBJ whole genome shotgun (WGS) entry which is preliminary data.</text>
</comment>
<evidence type="ECO:0000313" key="2">
    <source>
        <dbReference type="EMBL" id="MFD1567336.1"/>
    </source>
</evidence>
<sequence length="118" mass="12221">MPSNAIRLGFLAAIAAGTLLVASTLAEVPQLRLAGTAIPTQFVVGVVAGGVTLVVAVSMYRGGDRRSALQFGLLGVGVPLALTDWRGLATIGALLTLLSVPVAWRVDSRVRERVGDTR</sequence>
<evidence type="ECO:0000313" key="3">
    <source>
        <dbReference type="Proteomes" id="UP001597139"/>
    </source>
</evidence>
<keyword evidence="1" id="KW-0472">Membrane</keyword>
<protein>
    <submittedName>
        <fullName evidence="2">Uncharacterized protein</fullName>
    </submittedName>
</protein>
<dbReference type="AlphaFoldDB" id="A0ABD6BQH4"/>
<organism evidence="2 3">
    <name type="scientific">Halolamina litorea</name>
    <dbReference type="NCBI Taxonomy" id="1515593"/>
    <lineage>
        <taxon>Archaea</taxon>
        <taxon>Methanobacteriati</taxon>
        <taxon>Methanobacteriota</taxon>
        <taxon>Stenosarchaea group</taxon>
        <taxon>Halobacteria</taxon>
        <taxon>Halobacteriales</taxon>
        <taxon>Haloferacaceae</taxon>
    </lineage>
</organism>
<dbReference type="EMBL" id="JBHUCZ010000003">
    <property type="protein sequence ID" value="MFD1567336.1"/>
    <property type="molecule type" value="Genomic_DNA"/>
</dbReference>
<proteinExistence type="predicted"/>
<gene>
    <name evidence="2" type="ORF">ACFSAU_07510</name>
</gene>
<keyword evidence="1" id="KW-1133">Transmembrane helix</keyword>
<dbReference type="RefSeq" id="WP_267646311.1">
    <property type="nucleotide sequence ID" value="NZ_JANHGR010000001.1"/>
</dbReference>
<dbReference type="Proteomes" id="UP001597139">
    <property type="component" value="Unassembled WGS sequence"/>
</dbReference>
<accession>A0ABD6BQH4</accession>
<name>A0ABD6BQH4_9EURY</name>
<feature type="transmembrane region" description="Helical" evidence="1">
    <location>
        <begin position="42"/>
        <end position="60"/>
    </location>
</feature>
<keyword evidence="1" id="KW-0812">Transmembrane</keyword>